<name>A0A9N8JVR6_9PEZI</name>
<feature type="region of interest" description="Disordered" evidence="1">
    <location>
        <begin position="100"/>
        <end position="154"/>
    </location>
</feature>
<feature type="compositionally biased region" description="Acidic residues" evidence="1">
    <location>
        <begin position="105"/>
        <end position="120"/>
    </location>
</feature>
<dbReference type="Proteomes" id="UP000714618">
    <property type="component" value="Unassembled WGS sequence"/>
</dbReference>
<evidence type="ECO:0000256" key="1">
    <source>
        <dbReference type="SAM" id="MobiDB-lite"/>
    </source>
</evidence>
<proteinExistence type="predicted"/>
<gene>
    <name evidence="2" type="ORF">AWRI4233_LOCUS5284</name>
</gene>
<sequence>MHAILEEALNMWGDFLAGRLDTAMDQDALHDYLSLSVRDHIEALYKNNSEKRGYMKYWMTRAFDAFWRFPTGQDTDMWAWMALNTGSVMMPSYNFLLPERSELASDGEDEGDEDMEDEVDKEVGEGDKEMEEDAEGEEEDAEGEEDDTIGYQGR</sequence>
<feature type="compositionally biased region" description="Acidic residues" evidence="1">
    <location>
        <begin position="128"/>
        <end position="148"/>
    </location>
</feature>
<evidence type="ECO:0000313" key="2">
    <source>
        <dbReference type="EMBL" id="CAD0095602.1"/>
    </source>
</evidence>
<protein>
    <submittedName>
        <fullName evidence="2">Uncharacterized protein</fullName>
    </submittedName>
</protein>
<accession>A0A9N8JVR6</accession>
<dbReference type="AlphaFoldDB" id="A0A9N8JVR6"/>
<comment type="caution">
    <text evidence="2">The sequence shown here is derived from an EMBL/GenBank/DDBJ whole genome shotgun (WGS) entry which is preliminary data.</text>
</comment>
<evidence type="ECO:0000313" key="3">
    <source>
        <dbReference type="Proteomes" id="UP000714618"/>
    </source>
</evidence>
<organism evidence="2 3">
    <name type="scientific">Aureobasidium mustum</name>
    <dbReference type="NCBI Taxonomy" id="2773714"/>
    <lineage>
        <taxon>Eukaryota</taxon>
        <taxon>Fungi</taxon>
        <taxon>Dikarya</taxon>
        <taxon>Ascomycota</taxon>
        <taxon>Pezizomycotina</taxon>
        <taxon>Dothideomycetes</taxon>
        <taxon>Dothideomycetidae</taxon>
        <taxon>Dothideales</taxon>
        <taxon>Saccotheciaceae</taxon>
        <taxon>Aureobasidium</taxon>
    </lineage>
</organism>
<keyword evidence="3" id="KW-1185">Reference proteome</keyword>
<dbReference type="EMBL" id="CAIJEO010000006">
    <property type="protein sequence ID" value="CAD0095602.1"/>
    <property type="molecule type" value="Genomic_DNA"/>
</dbReference>
<reference evidence="2" key="1">
    <citation type="submission" date="2020-06" db="EMBL/GenBank/DDBJ databases">
        <authorList>
            <person name="Onetto C."/>
        </authorList>
    </citation>
    <scope>NUCLEOTIDE SEQUENCE</scope>
</reference>